<proteinExistence type="predicted"/>
<dbReference type="InterPro" id="IPR012578">
    <property type="entry name" value="Nucl_pore_cmplx"/>
</dbReference>
<feature type="region of interest" description="Disordered" evidence="1">
    <location>
        <begin position="195"/>
        <end position="264"/>
    </location>
</feature>
<dbReference type="GO" id="GO:0030474">
    <property type="term" value="P:spindle pole body duplication"/>
    <property type="evidence" value="ECO:0007669"/>
    <property type="project" value="TreeGrafter"/>
</dbReference>
<sequence length="369" mass="38712">MSTIATSLVPTGSKPDSALQSARELVTHEISATTHYLAHKAHDLGLTPPSSKSTTTTTTQSRPNQPQVQPSTPTSSAPVYRESPGRFRHPRTTEIIKRSSAAALTDTNIKGALTNAAALILSFVLSDVYYSSIPPLLASTGVSSALEVSSNALLVLRLVLCANIILLLRPAIPYIAKKDQINDIPLTPSQRLLLGLDPSVPPSPASGGSYITPPRYRRASGSATGTPTPNSIGSDRQSISSSPLSTSRLGFSPSQSQRRSVSGAAAAAAATTTFSPSGSPLFHKAVSNQNPEFGVSARSSFGAGAGIGSGLSRSQSLRERPNARRESIESPASPTPTSGTRSPQFVPGLNYKWLYDKGMKLPKSESYGF</sequence>
<feature type="compositionally biased region" description="Basic and acidic residues" evidence="1">
    <location>
        <begin position="316"/>
        <end position="328"/>
    </location>
</feature>
<dbReference type="Pfam" id="PF08058">
    <property type="entry name" value="NPCC"/>
    <property type="match status" value="1"/>
</dbReference>
<feature type="region of interest" description="Disordered" evidence="1">
    <location>
        <begin position="40"/>
        <end position="90"/>
    </location>
</feature>
<reference evidence="2" key="1">
    <citation type="submission" date="2023-01" db="EMBL/GenBank/DDBJ databases">
        <title>Exophiala dermititidis isolated from Cystic Fibrosis Patient.</title>
        <authorList>
            <person name="Kurbessoian T."/>
            <person name="Crocker A."/>
            <person name="Murante D."/>
            <person name="Hogan D.A."/>
            <person name="Stajich J.E."/>
        </authorList>
    </citation>
    <scope>NUCLEOTIDE SEQUENCE</scope>
    <source>
        <strain evidence="2">Ex8</strain>
    </source>
</reference>
<dbReference type="AlphaFoldDB" id="A0AAN6EZZ3"/>
<comment type="caution">
    <text evidence="2">The sequence shown here is derived from an EMBL/GenBank/DDBJ whole genome shotgun (WGS) entry which is preliminary data.</text>
</comment>
<dbReference type="PANTHER" id="PTHR28003:SF1">
    <property type="entry name" value="NUCLEOPORIN POM34"/>
    <property type="match status" value="1"/>
</dbReference>
<dbReference type="GO" id="GO:0006606">
    <property type="term" value="P:protein import into nucleus"/>
    <property type="evidence" value="ECO:0007669"/>
    <property type="project" value="TreeGrafter"/>
</dbReference>
<evidence type="ECO:0000313" key="3">
    <source>
        <dbReference type="Proteomes" id="UP001161757"/>
    </source>
</evidence>
<dbReference type="EMBL" id="JAJGCB010000003">
    <property type="protein sequence ID" value="KAJ8994283.1"/>
    <property type="molecule type" value="Genomic_DNA"/>
</dbReference>
<feature type="compositionally biased region" description="Polar residues" evidence="1">
    <location>
        <begin position="68"/>
        <end position="77"/>
    </location>
</feature>
<feature type="compositionally biased region" description="Polar residues" evidence="1">
    <location>
        <begin position="330"/>
        <end position="343"/>
    </location>
</feature>
<protein>
    <recommendedName>
        <fullName evidence="4">Nuclear pore complex component</fullName>
    </recommendedName>
</protein>
<dbReference type="PANTHER" id="PTHR28003">
    <property type="entry name" value="NUCLEOPORIN POM34"/>
    <property type="match status" value="1"/>
</dbReference>
<feature type="region of interest" description="Disordered" evidence="1">
    <location>
        <begin position="306"/>
        <end position="347"/>
    </location>
</feature>
<evidence type="ECO:0000313" key="2">
    <source>
        <dbReference type="EMBL" id="KAJ8994283.1"/>
    </source>
</evidence>
<name>A0AAN6EZZ3_EXODE</name>
<feature type="compositionally biased region" description="Low complexity" evidence="1">
    <location>
        <begin position="231"/>
        <end position="252"/>
    </location>
</feature>
<feature type="compositionally biased region" description="Polar residues" evidence="1">
    <location>
        <begin position="221"/>
        <end position="230"/>
    </location>
</feature>
<accession>A0AAN6EZZ3</accession>
<gene>
    <name evidence="2" type="ORF">HRR80_002776</name>
</gene>
<organism evidence="2 3">
    <name type="scientific">Exophiala dermatitidis</name>
    <name type="common">Black yeast-like fungus</name>
    <name type="synonym">Wangiella dermatitidis</name>
    <dbReference type="NCBI Taxonomy" id="5970"/>
    <lineage>
        <taxon>Eukaryota</taxon>
        <taxon>Fungi</taxon>
        <taxon>Dikarya</taxon>
        <taxon>Ascomycota</taxon>
        <taxon>Pezizomycotina</taxon>
        <taxon>Eurotiomycetes</taxon>
        <taxon>Chaetothyriomycetidae</taxon>
        <taxon>Chaetothyriales</taxon>
        <taxon>Herpotrichiellaceae</taxon>
        <taxon>Exophiala</taxon>
    </lineage>
</organism>
<dbReference type="GO" id="GO:0070762">
    <property type="term" value="C:nuclear pore transmembrane ring"/>
    <property type="evidence" value="ECO:0007669"/>
    <property type="project" value="TreeGrafter"/>
</dbReference>
<evidence type="ECO:0008006" key="4">
    <source>
        <dbReference type="Google" id="ProtNLM"/>
    </source>
</evidence>
<evidence type="ECO:0000256" key="1">
    <source>
        <dbReference type="SAM" id="MobiDB-lite"/>
    </source>
</evidence>
<feature type="compositionally biased region" description="Low complexity" evidence="1">
    <location>
        <begin position="47"/>
        <end position="67"/>
    </location>
</feature>
<dbReference type="GO" id="GO:0005640">
    <property type="term" value="C:nuclear outer membrane"/>
    <property type="evidence" value="ECO:0007669"/>
    <property type="project" value="TreeGrafter"/>
</dbReference>
<dbReference type="Proteomes" id="UP001161757">
    <property type="component" value="Unassembled WGS sequence"/>
</dbReference>